<organism evidence="6 7">
    <name type="scientific">Pseudonocardia xishanensis</name>
    <dbReference type="NCBI Taxonomy" id="630995"/>
    <lineage>
        <taxon>Bacteria</taxon>
        <taxon>Bacillati</taxon>
        <taxon>Actinomycetota</taxon>
        <taxon>Actinomycetes</taxon>
        <taxon>Pseudonocardiales</taxon>
        <taxon>Pseudonocardiaceae</taxon>
        <taxon>Pseudonocardia</taxon>
    </lineage>
</organism>
<dbReference type="Proteomes" id="UP001501598">
    <property type="component" value="Unassembled WGS sequence"/>
</dbReference>
<dbReference type="Pfam" id="PF18556">
    <property type="entry name" value="TetR_C_35"/>
    <property type="match status" value="1"/>
</dbReference>
<sequence>MRPMARRARAQLRADALDVAAELFVGGRFGMPELAARLGVSRQTLYSEFGDRQGVASALVLRATERFLDGIEAALARERDLHAAWVAAVAAALRRAADDSLLKALLTGDQAVFGSGAEEIVVAARDRAAGYLRRQWPELDAESVGLAAETAARLTVSHIVLPLAPPERIAEQVATAVVRIARGPGL</sequence>
<dbReference type="Gene3D" id="1.10.357.10">
    <property type="entry name" value="Tetracycline Repressor, domain 2"/>
    <property type="match status" value="1"/>
</dbReference>
<protein>
    <submittedName>
        <fullName evidence="6">TetR/AcrR family transcriptional regulator</fullName>
    </submittedName>
</protein>
<dbReference type="PANTHER" id="PTHR47506">
    <property type="entry name" value="TRANSCRIPTIONAL REGULATORY PROTEIN"/>
    <property type="match status" value="1"/>
</dbReference>
<evidence type="ECO:0000259" key="5">
    <source>
        <dbReference type="PROSITE" id="PS50977"/>
    </source>
</evidence>
<keyword evidence="3" id="KW-0804">Transcription</keyword>
<keyword evidence="1" id="KW-0805">Transcription regulation</keyword>
<dbReference type="SUPFAM" id="SSF46689">
    <property type="entry name" value="Homeodomain-like"/>
    <property type="match status" value="1"/>
</dbReference>
<proteinExistence type="predicted"/>
<name>A0ABP8RXC0_9PSEU</name>
<feature type="domain" description="HTH tetR-type" evidence="5">
    <location>
        <begin position="6"/>
        <end position="67"/>
    </location>
</feature>
<evidence type="ECO:0000256" key="3">
    <source>
        <dbReference type="ARBA" id="ARBA00023163"/>
    </source>
</evidence>
<feature type="DNA-binding region" description="H-T-H motif" evidence="4">
    <location>
        <begin position="30"/>
        <end position="49"/>
    </location>
</feature>
<keyword evidence="2 4" id="KW-0238">DNA-binding</keyword>
<dbReference type="InterPro" id="IPR001647">
    <property type="entry name" value="HTH_TetR"/>
</dbReference>
<dbReference type="PROSITE" id="PS50977">
    <property type="entry name" value="HTH_TETR_2"/>
    <property type="match status" value="1"/>
</dbReference>
<evidence type="ECO:0000256" key="1">
    <source>
        <dbReference type="ARBA" id="ARBA00023015"/>
    </source>
</evidence>
<dbReference type="Pfam" id="PF00440">
    <property type="entry name" value="TetR_N"/>
    <property type="match status" value="1"/>
</dbReference>
<accession>A0ABP8RXC0</accession>
<gene>
    <name evidence="6" type="ORF">GCM10023175_49170</name>
</gene>
<evidence type="ECO:0000256" key="2">
    <source>
        <dbReference type="ARBA" id="ARBA00023125"/>
    </source>
</evidence>
<dbReference type="PANTHER" id="PTHR47506:SF1">
    <property type="entry name" value="HTH-TYPE TRANSCRIPTIONAL REGULATOR YJDC"/>
    <property type="match status" value="1"/>
</dbReference>
<dbReference type="RefSeq" id="WP_345423102.1">
    <property type="nucleotide sequence ID" value="NZ_BAABGT010000075.1"/>
</dbReference>
<evidence type="ECO:0000313" key="7">
    <source>
        <dbReference type="Proteomes" id="UP001501598"/>
    </source>
</evidence>
<dbReference type="InterPro" id="IPR040611">
    <property type="entry name" value="AlkX_C"/>
</dbReference>
<keyword evidence="7" id="KW-1185">Reference proteome</keyword>
<evidence type="ECO:0000313" key="6">
    <source>
        <dbReference type="EMBL" id="GAA4553383.1"/>
    </source>
</evidence>
<reference evidence="7" key="1">
    <citation type="journal article" date="2019" name="Int. J. Syst. Evol. Microbiol.">
        <title>The Global Catalogue of Microorganisms (GCM) 10K type strain sequencing project: providing services to taxonomists for standard genome sequencing and annotation.</title>
        <authorList>
            <consortium name="The Broad Institute Genomics Platform"/>
            <consortium name="The Broad Institute Genome Sequencing Center for Infectious Disease"/>
            <person name="Wu L."/>
            <person name="Ma J."/>
        </authorList>
    </citation>
    <scope>NUCLEOTIDE SEQUENCE [LARGE SCALE GENOMIC DNA]</scope>
    <source>
        <strain evidence="7">JCM 17906</strain>
    </source>
</reference>
<dbReference type="EMBL" id="BAABGT010000075">
    <property type="protein sequence ID" value="GAA4553383.1"/>
    <property type="molecule type" value="Genomic_DNA"/>
</dbReference>
<evidence type="ECO:0000256" key="4">
    <source>
        <dbReference type="PROSITE-ProRule" id="PRU00335"/>
    </source>
</evidence>
<dbReference type="InterPro" id="IPR009057">
    <property type="entry name" value="Homeodomain-like_sf"/>
</dbReference>
<comment type="caution">
    <text evidence="6">The sequence shown here is derived from an EMBL/GenBank/DDBJ whole genome shotgun (WGS) entry which is preliminary data.</text>
</comment>